<feature type="domain" description="Tryptophan synthase beta chain-like PALP" evidence="3">
    <location>
        <begin position="40"/>
        <end position="375"/>
    </location>
</feature>
<name>A0A433MRY8_9BURK</name>
<dbReference type="Pfam" id="PF00291">
    <property type="entry name" value="PALP"/>
    <property type="match status" value="1"/>
</dbReference>
<evidence type="ECO:0000313" key="5">
    <source>
        <dbReference type="Proteomes" id="UP000281118"/>
    </source>
</evidence>
<evidence type="ECO:0000259" key="3">
    <source>
        <dbReference type="Pfam" id="PF00291"/>
    </source>
</evidence>
<dbReference type="NCBIfam" id="NF006058">
    <property type="entry name" value="PRK08206.1"/>
    <property type="match status" value="1"/>
</dbReference>
<protein>
    <submittedName>
        <fullName evidence="4">Diaminopropionate ammonia-lyase</fullName>
        <ecNumber evidence="4">4.3.1.15</ecNumber>
    </submittedName>
</protein>
<accession>A0A433MRY8</accession>
<dbReference type="InterPro" id="IPR010081">
    <property type="entry name" value="DiNH2opropionate_NH3_lyase"/>
</dbReference>
<dbReference type="GO" id="GO:0008838">
    <property type="term" value="F:diaminopropionate ammonia-lyase activity"/>
    <property type="evidence" value="ECO:0007669"/>
    <property type="project" value="UniProtKB-EC"/>
</dbReference>
<dbReference type="Proteomes" id="UP000281118">
    <property type="component" value="Unassembled WGS sequence"/>
</dbReference>
<proteinExistence type="predicted"/>
<dbReference type="OrthoDB" id="34584at2"/>
<sequence length="408" mass="43151">MLFRNPRARRRAYDESLREVMSIARGKESRQWLSTWKRLQPAPTPAWSLPGLARQLGIGALTVKDESARSALGSFKVLGAPVALLRLVLRRWPDRGWAPADLLAGRHADALRDFVVVSATDGNHGRALAAAAQSIGCRCVIVLHAQVSEEREAPIAALGAEIVRIAGNYDESVEEAARLARANGWEVVSDTSYEGYEEVPRDVMQGYGILADELLESSAADTPCPFTHVIVQGGVGGLAAGVVSHFWERYGAARPNFIVVEPEQADCLLQSARNGHPSRATGSVDSVMAGLACGETSPLAWRFLQPAVDVFMTVTDAQAEQAMRTLASGDAGDVPVLSGESGAAGLAALQALAADPAARDAAQLGADARVLLISTEGATAPGVYRAITGRSGEEVVAAQTRWLAGERA</sequence>
<dbReference type="PANTHER" id="PTHR42937:SF1">
    <property type="entry name" value="DIAMINOPROPIONATE AMMONIA-LYASE"/>
    <property type="match status" value="1"/>
</dbReference>
<comment type="cofactor">
    <cofactor evidence="1">
        <name>pyridoxal 5'-phosphate</name>
        <dbReference type="ChEBI" id="CHEBI:597326"/>
    </cofactor>
</comment>
<reference evidence="4 5" key="1">
    <citation type="submission" date="2018-12" db="EMBL/GenBank/DDBJ databases">
        <title>The genome sequences of Variovorax guangxiensis DSM 27352.</title>
        <authorList>
            <person name="Gao J."/>
            <person name="Sun J."/>
        </authorList>
    </citation>
    <scope>NUCLEOTIDE SEQUENCE [LARGE SCALE GENOMIC DNA]</scope>
    <source>
        <strain evidence="4 5">DSM 27352</strain>
    </source>
</reference>
<dbReference type="EC" id="4.3.1.15" evidence="4"/>
<evidence type="ECO:0000256" key="1">
    <source>
        <dbReference type="ARBA" id="ARBA00001933"/>
    </source>
</evidence>
<keyword evidence="2" id="KW-0663">Pyridoxal phosphate</keyword>
<evidence type="ECO:0000256" key="2">
    <source>
        <dbReference type="ARBA" id="ARBA00022898"/>
    </source>
</evidence>
<dbReference type="EMBL" id="RXFT01000014">
    <property type="protein sequence ID" value="RUR70647.1"/>
    <property type="molecule type" value="Genomic_DNA"/>
</dbReference>
<dbReference type="RefSeq" id="WP_126024747.1">
    <property type="nucleotide sequence ID" value="NZ_RXFT01000014.1"/>
</dbReference>
<dbReference type="PANTHER" id="PTHR42937">
    <property type="match status" value="1"/>
</dbReference>
<comment type="caution">
    <text evidence="4">The sequence shown here is derived from an EMBL/GenBank/DDBJ whole genome shotgun (WGS) entry which is preliminary data.</text>
</comment>
<dbReference type="SUPFAM" id="SSF53686">
    <property type="entry name" value="Tryptophan synthase beta subunit-like PLP-dependent enzymes"/>
    <property type="match status" value="1"/>
</dbReference>
<dbReference type="InterPro" id="IPR036052">
    <property type="entry name" value="TrpB-like_PALP_sf"/>
</dbReference>
<gene>
    <name evidence="4" type="ORF">EJP67_26665</name>
</gene>
<dbReference type="InterPro" id="IPR001926">
    <property type="entry name" value="TrpB-like_PALP"/>
</dbReference>
<evidence type="ECO:0000313" key="4">
    <source>
        <dbReference type="EMBL" id="RUR70647.1"/>
    </source>
</evidence>
<organism evidence="4 5">
    <name type="scientific">Variovorax guangxiensis</name>
    <dbReference type="NCBI Taxonomy" id="1775474"/>
    <lineage>
        <taxon>Bacteria</taxon>
        <taxon>Pseudomonadati</taxon>
        <taxon>Pseudomonadota</taxon>
        <taxon>Betaproteobacteria</taxon>
        <taxon>Burkholderiales</taxon>
        <taxon>Comamonadaceae</taxon>
        <taxon>Variovorax</taxon>
    </lineage>
</organism>
<dbReference type="Gene3D" id="3.40.50.1100">
    <property type="match status" value="3"/>
</dbReference>
<dbReference type="NCBIfam" id="TIGR01747">
    <property type="entry name" value="diampropi_NH3ly"/>
    <property type="match status" value="1"/>
</dbReference>
<dbReference type="AlphaFoldDB" id="A0A433MRY8"/>
<dbReference type="GO" id="GO:0030170">
    <property type="term" value="F:pyridoxal phosphate binding"/>
    <property type="evidence" value="ECO:0007669"/>
    <property type="project" value="InterPro"/>
</dbReference>
<keyword evidence="4" id="KW-0456">Lyase</keyword>